<dbReference type="SUPFAM" id="SSF103473">
    <property type="entry name" value="MFS general substrate transporter"/>
    <property type="match status" value="1"/>
</dbReference>
<accession>A0A975ESY7</accession>
<dbReference type="AlphaFoldDB" id="A0A975ESY7"/>
<keyword evidence="4 6" id="KW-1133">Transmembrane helix</keyword>
<evidence type="ECO:0000256" key="2">
    <source>
        <dbReference type="ARBA" id="ARBA00022448"/>
    </source>
</evidence>
<dbReference type="Proteomes" id="UP000665026">
    <property type="component" value="Chromosome"/>
</dbReference>
<dbReference type="EMBL" id="CP060010">
    <property type="protein sequence ID" value="QTN37267.1"/>
    <property type="molecule type" value="Genomic_DNA"/>
</dbReference>
<feature type="transmembrane region" description="Helical" evidence="6">
    <location>
        <begin position="206"/>
        <end position="226"/>
    </location>
</feature>
<evidence type="ECO:0000256" key="4">
    <source>
        <dbReference type="ARBA" id="ARBA00022989"/>
    </source>
</evidence>
<feature type="transmembrane region" description="Helical" evidence="6">
    <location>
        <begin position="60"/>
        <end position="81"/>
    </location>
</feature>
<feature type="transmembrane region" description="Helical" evidence="6">
    <location>
        <begin position="361"/>
        <end position="377"/>
    </location>
</feature>
<dbReference type="PANTHER" id="PTHR23519:SF1">
    <property type="entry name" value="AUTOPHAGY-RELATED PROTEIN 22"/>
    <property type="match status" value="1"/>
</dbReference>
<dbReference type="InterPro" id="IPR024671">
    <property type="entry name" value="Atg22-like"/>
</dbReference>
<feature type="transmembrane region" description="Helical" evidence="6">
    <location>
        <begin position="324"/>
        <end position="341"/>
    </location>
</feature>
<reference evidence="7" key="1">
    <citation type="submission" date="2020-07" db="EMBL/GenBank/DDBJ databases">
        <title>Genome sequences of bacteria associated with the marine, planktonic diatom Thalassiosira profunda strain ECT2AJA-044.</title>
        <authorList>
            <person name="Gargas C.B."/>
            <person name="Roberts W.R."/>
            <person name="Alverson A.J."/>
        </authorList>
    </citation>
    <scope>NUCLEOTIDE SEQUENCE</scope>
    <source>
        <strain evidence="7">ECT2AJA-044</strain>
    </source>
</reference>
<dbReference type="InterPro" id="IPR050495">
    <property type="entry name" value="ATG22/LtaA_families"/>
</dbReference>
<feature type="transmembrane region" description="Helical" evidence="6">
    <location>
        <begin position="21"/>
        <end position="40"/>
    </location>
</feature>
<dbReference type="RefSeq" id="WP_209357975.1">
    <property type="nucleotide sequence ID" value="NZ_CP060010.1"/>
</dbReference>
<dbReference type="Pfam" id="PF11700">
    <property type="entry name" value="ATG22"/>
    <property type="match status" value="1"/>
</dbReference>
<keyword evidence="2" id="KW-0813">Transport</keyword>
<dbReference type="Gene3D" id="1.20.1250.20">
    <property type="entry name" value="MFS general substrate transporter like domains"/>
    <property type="match status" value="2"/>
</dbReference>
<proteinExistence type="predicted"/>
<dbReference type="GO" id="GO:0012505">
    <property type="term" value="C:endomembrane system"/>
    <property type="evidence" value="ECO:0007669"/>
    <property type="project" value="UniProtKB-SubCell"/>
</dbReference>
<feature type="transmembrane region" description="Helical" evidence="6">
    <location>
        <begin position="118"/>
        <end position="139"/>
    </location>
</feature>
<evidence type="ECO:0000313" key="7">
    <source>
        <dbReference type="EMBL" id="QTN37267.1"/>
    </source>
</evidence>
<feature type="transmembrane region" description="Helical" evidence="6">
    <location>
        <begin position="398"/>
        <end position="422"/>
    </location>
</feature>
<organism evidence="7 8">
    <name type="scientific">Cognatishimia activa</name>
    <dbReference type="NCBI Taxonomy" id="1715691"/>
    <lineage>
        <taxon>Bacteria</taxon>
        <taxon>Pseudomonadati</taxon>
        <taxon>Pseudomonadota</taxon>
        <taxon>Alphaproteobacteria</taxon>
        <taxon>Rhodobacterales</taxon>
        <taxon>Paracoccaceae</taxon>
        <taxon>Cognatishimia</taxon>
    </lineage>
</organism>
<feature type="transmembrane region" description="Helical" evidence="6">
    <location>
        <begin position="291"/>
        <end position="312"/>
    </location>
</feature>
<feature type="transmembrane region" description="Helical" evidence="6">
    <location>
        <begin position="428"/>
        <end position="447"/>
    </location>
</feature>
<keyword evidence="5 6" id="KW-0472">Membrane</keyword>
<evidence type="ECO:0000313" key="8">
    <source>
        <dbReference type="Proteomes" id="UP000665026"/>
    </source>
</evidence>
<gene>
    <name evidence="7" type="ORF">HZ995_07145</name>
</gene>
<feature type="transmembrane region" description="Helical" evidence="6">
    <location>
        <begin position="93"/>
        <end position="112"/>
    </location>
</feature>
<dbReference type="InterPro" id="IPR036259">
    <property type="entry name" value="MFS_trans_sf"/>
</dbReference>
<evidence type="ECO:0000256" key="6">
    <source>
        <dbReference type="SAM" id="Phobius"/>
    </source>
</evidence>
<sequence length="462" mass="49465">MTKISLKRRVWGWMMFDWASQPFYTLLLTFIFGPYFAAVATEFYMSGGMEEALADAQAQAVWSAMLAYVGLAIAVTAPVLGAIADQSGSRIRWMYIFSVFYVVSTYALWWMLPDGSNMMITLVAFGIGMMAAEYALVFINSMLTSLGPDEEVGKVSGSGFALGYAGGVVALLIMLLLFAEGDNGKTLIGLDPVLGLDASEREGTRAVGPFTAIWYVVFMIPFFAWVKEAPAEKSSGGIGAALSGLMQSVKNVAKRPSLASYLASSMFYRDALNALYGFGGVYAVLVLDWSITLLGVFGILAAISAAVFTYIGGLCDKRFGPKPVILFNIWMLIIVCVVIVGMSRESFYGIPLAEGSGLPDLTLMVLGAIIGASGGAVQGASRTMMVRHANPERPTEAFGLYALSGKATAFLAPALIGMVTYMTSTARLGLSPVIVLFIIALILLRWVKPDGDRAEWDGSSKA</sequence>
<evidence type="ECO:0000256" key="1">
    <source>
        <dbReference type="ARBA" id="ARBA00004127"/>
    </source>
</evidence>
<feature type="transmembrane region" description="Helical" evidence="6">
    <location>
        <begin position="267"/>
        <end position="285"/>
    </location>
</feature>
<feature type="transmembrane region" description="Helical" evidence="6">
    <location>
        <begin position="160"/>
        <end position="179"/>
    </location>
</feature>
<name>A0A975ESY7_9RHOB</name>
<dbReference type="KEGG" id="cact:HZ995_07145"/>
<comment type="subcellular location">
    <subcellularLocation>
        <location evidence="1">Endomembrane system</location>
        <topology evidence="1">Multi-pass membrane protein</topology>
    </subcellularLocation>
</comment>
<dbReference type="PANTHER" id="PTHR23519">
    <property type="entry name" value="AUTOPHAGY-RELATED PROTEIN 22"/>
    <property type="match status" value="1"/>
</dbReference>
<evidence type="ECO:0000256" key="5">
    <source>
        <dbReference type="ARBA" id="ARBA00023136"/>
    </source>
</evidence>
<protein>
    <submittedName>
        <fullName evidence="7">MFS transporter</fullName>
    </submittedName>
</protein>
<evidence type="ECO:0000256" key="3">
    <source>
        <dbReference type="ARBA" id="ARBA00022692"/>
    </source>
</evidence>
<keyword evidence="3 6" id="KW-0812">Transmembrane</keyword>